<evidence type="ECO:0000313" key="2">
    <source>
        <dbReference type="EMBL" id="SET08691.1"/>
    </source>
</evidence>
<dbReference type="Proteomes" id="UP000199180">
    <property type="component" value="Unassembled WGS sequence"/>
</dbReference>
<keyword evidence="3" id="KW-1185">Reference proteome</keyword>
<feature type="region of interest" description="Disordered" evidence="1">
    <location>
        <begin position="94"/>
        <end position="117"/>
    </location>
</feature>
<proteinExistence type="predicted"/>
<feature type="compositionally biased region" description="Gly residues" evidence="1">
    <location>
        <begin position="107"/>
        <end position="117"/>
    </location>
</feature>
<gene>
    <name evidence="2" type="ORF">SAMN04489858_10312</name>
</gene>
<accession>A0A1I0BQY0</accession>
<sequence>MTNIIAATISALPEGGTQGAAPPAMRIDLPVKPVLLPYCRRLVAAGVAPETVLHIYRGGTLCFVPTALGKFAGMATTESDTQSIRLTNYRQMPDFGQTVSPQSGLGASDGSGHPAGV</sequence>
<evidence type="ECO:0000313" key="3">
    <source>
        <dbReference type="Proteomes" id="UP000199180"/>
    </source>
</evidence>
<name>A0A1I0BQY0_9RHOB</name>
<evidence type="ECO:0000256" key="1">
    <source>
        <dbReference type="SAM" id="MobiDB-lite"/>
    </source>
</evidence>
<dbReference type="AlphaFoldDB" id="A0A1I0BQY0"/>
<organism evidence="2 3">
    <name type="scientific">Paracoccus homiensis</name>
    <dbReference type="NCBI Taxonomy" id="364199"/>
    <lineage>
        <taxon>Bacteria</taxon>
        <taxon>Pseudomonadati</taxon>
        <taxon>Pseudomonadota</taxon>
        <taxon>Alphaproteobacteria</taxon>
        <taxon>Rhodobacterales</taxon>
        <taxon>Paracoccaceae</taxon>
        <taxon>Paracoccus</taxon>
    </lineage>
</organism>
<reference evidence="2 3" key="1">
    <citation type="submission" date="2016-10" db="EMBL/GenBank/DDBJ databases">
        <authorList>
            <person name="de Groot N.N."/>
        </authorList>
    </citation>
    <scope>NUCLEOTIDE SEQUENCE [LARGE SCALE GENOMIC DNA]</scope>
    <source>
        <strain evidence="2 3">DSM 17862</strain>
    </source>
</reference>
<dbReference type="EMBL" id="FOHO01000003">
    <property type="protein sequence ID" value="SET08691.1"/>
    <property type="molecule type" value="Genomic_DNA"/>
</dbReference>
<dbReference type="OrthoDB" id="7781438at2"/>
<dbReference type="RefSeq" id="WP_139206448.1">
    <property type="nucleotide sequence ID" value="NZ_FOHO01000003.1"/>
</dbReference>
<protein>
    <submittedName>
        <fullName evidence="2">Uncharacterized protein</fullName>
    </submittedName>
</protein>